<dbReference type="Proteomes" id="UP001287356">
    <property type="component" value="Unassembled WGS sequence"/>
</dbReference>
<dbReference type="Pfam" id="PF11905">
    <property type="entry name" value="DUF3425"/>
    <property type="match status" value="1"/>
</dbReference>
<organism evidence="2 3">
    <name type="scientific">Lasiosphaeria ovina</name>
    <dbReference type="NCBI Taxonomy" id="92902"/>
    <lineage>
        <taxon>Eukaryota</taxon>
        <taxon>Fungi</taxon>
        <taxon>Dikarya</taxon>
        <taxon>Ascomycota</taxon>
        <taxon>Pezizomycotina</taxon>
        <taxon>Sordariomycetes</taxon>
        <taxon>Sordariomycetidae</taxon>
        <taxon>Sordariales</taxon>
        <taxon>Lasiosphaeriaceae</taxon>
        <taxon>Lasiosphaeria</taxon>
    </lineage>
</organism>
<dbReference type="EMBL" id="JAULSN010000004">
    <property type="protein sequence ID" value="KAK3374328.1"/>
    <property type="molecule type" value="Genomic_DNA"/>
</dbReference>
<reference evidence="2" key="2">
    <citation type="submission" date="2023-06" db="EMBL/GenBank/DDBJ databases">
        <authorList>
            <consortium name="Lawrence Berkeley National Laboratory"/>
            <person name="Haridas S."/>
            <person name="Hensen N."/>
            <person name="Bonometti L."/>
            <person name="Westerberg I."/>
            <person name="Brannstrom I.O."/>
            <person name="Guillou S."/>
            <person name="Cros-Aarteil S."/>
            <person name="Calhoun S."/>
            <person name="Kuo A."/>
            <person name="Mondo S."/>
            <person name="Pangilinan J."/>
            <person name="Riley R."/>
            <person name="Labutti K."/>
            <person name="Andreopoulos B."/>
            <person name="Lipzen A."/>
            <person name="Chen C."/>
            <person name="Yanf M."/>
            <person name="Daum C."/>
            <person name="Ng V."/>
            <person name="Clum A."/>
            <person name="Steindorff A."/>
            <person name="Ohm R."/>
            <person name="Martin F."/>
            <person name="Silar P."/>
            <person name="Natvig D."/>
            <person name="Lalanne C."/>
            <person name="Gautier V."/>
            <person name="Ament-Velasquez S.L."/>
            <person name="Kruys A."/>
            <person name="Hutchinson M.I."/>
            <person name="Powell A.J."/>
            <person name="Barry K."/>
            <person name="Miller A.N."/>
            <person name="Grigoriev I.V."/>
            <person name="Debuchy R."/>
            <person name="Gladieux P."/>
            <person name="Thoren M.H."/>
            <person name="Johannesson H."/>
        </authorList>
    </citation>
    <scope>NUCLEOTIDE SEQUENCE</scope>
    <source>
        <strain evidence="2">CBS 958.72</strain>
    </source>
</reference>
<gene>
    <name evidence="2" type="ORF">B0T24DRAFT_291711</name>
</gene>
<proteinExistence type="predicted"/>
<evidence type="ECO:0000313" key="2">
    <source>
        <dbReference type="EMBL" id="KAK3374328.1"/>
    </source>
</evidence>
<protein>
    <submittedName>
        <fullName evidence="2">Uncharacterized protein</fullName>
    </submittedName>
</protein>
<dbReference type="AlphaFoldDB" id="A0AAE0KCS1"/>
<accession>A0AAE0KCS1</accession>
<evidence type="ECO:0000313" key="3">
    <source>
        <dbReference type="Proteomes" id="UP001287356"/>
    </source>
</evidence>
<feature type="region of interest" description="Disordered" evidence="1">
    <location>
        <begin position="49"/>
        <end position="94"/>
    </location>
</feature>
<dbReference type="PANTHER" id="PTHR38116">
    <property type="entry name" value="CHROMOSOME 7, WHOLE GENOME SHOTGUN SEQUENCE"/>
    <property type="match status" value="1"/>
</dbReference>
<dbReference type="InterPro" id="IPR021833">
    <property type="entry name" value="DUF3425"/>
</dbReference>
<sequence>MINITSQPANHGSIAPVPRIQLALMPQLAEARSRDEDWTGTNDAVLRRRAQTRLHTRAYRKRKMAAAVSSSSSSTGAREPSKTRPTPPASTVESDGAVVEVWNLKRQSVSLLPASHGRQIYDRRKPLFSSPVRENLQQHSNTTVFFFPLSADHLITLLQYNAVRALLVNRTLVSGALATDPSDCAAAAEPQAENENGMRVVPYPSRSGALPPSLLPTLLQQTVPHGRWIDLFPSPAGRDRLILAAGTFDADALWADCIGGLYEGFPDDEMERRGVIAWSPPWDMAGWEMSEGFVRRWGWLVKGVPDILDATNRWRKERGEEPLEV</sequence>
<feature type="compositionally biased region" description="Basic residues" evidence="1">
    <location>
        <begin position="49"/>
        <end position="64"/>
    </location>
</feature>
<evidence type="ECO:0000256" key="1">
    <source>
        <dbReference type="SAM" id="MobiDB-lite"/>
    </source>
</evidence>
<reference evidence="2" key="1">
    <citation type="journal article" date="2023" name="Mol. Phylogenet. Evol.">
        <title>Genome-scale phylogeny and comparative genomics of the fungal order Sordariales.</title>
        <authorList>
            <person name="Hensen N."/>
            <person name="Bonometti L."/>
            <person name="Westerberg I."/>
            <person name="Brannstrom I.O."/>
            <person name="Guillou S."/>
            <person name="Cros-Aarteil S."/>
            <person name="Calhoun S."/>
            <person name="Haridas S."/>
            <person name="Kuo A."/>
            <person name="Mondo S."/>
            <person name="Pangilinan J."/>
            <person name="Riley R."/>
            <person name="LaButti K."/>
            <person name="Andreopoulos B."/>
            <person name="Lipzen A."/>
            <person name="Chen C."/>
            <person name="Yan M."/>
            <person name="Daum C."/>
            <person name="Ng V."/>
            <person name="Clum A."/>
            <person name="Steindorff A."/>
            <person name="Ohm R.A."/>
            <person name="Martin F."/>
            <person name="Silar P."/>
            <person name="Natvig D.O."/>
            <person name="Lalanne C."/>
            <person name="Gautier V."/>
            <person name="Ament-Velasquez S.L."/>
            <person name="Kruys A."/>
            <person name="Hutchinson M.I."/>
            <person name="Powell A.J."/>
            <person name="Barry K."/>
            <person name="Miller A.N."/>
            <person name="Grigoriev I.V."/>
            <person name="Debuchy R."/>
            <person name="Gladieux P."/>
            <person name="Hiltunen Thoren M."/>
            <person name="Johannesson H."/>
        </authorList>
    </citation>
    <scope>NUCLEOTIDE SEQUENCE</scope>
    <source>
        <strain evidence="2">CBS 958.72</strain>
    </source>
</reference>
<name>A0AAE0KCS1_9PEZI</name>
<keyword evidence="3" id="KW-1185">Reference proteome</keyword>
<comment type="caution">
    <text evidence="2">The sequence shown here is derived from an EMBL/GenBank/DDBJ whole genome shotgun (WGS) entry which is preliminary data.</text>
</comment>
<dbReference type="PANTHER" id="PTHR38116:SF1">
    <property type="entry name" value="BZIP DOMAIN-CONTAINING PROTEIN"/>
    <property type="match status" value="1"/>
</dbReference>